<feature type="transmembrane region" description="Helical" evidence="1">
    <location>
        <begin position="124"/>
        <end position="143"/>
    </location>
</feature>
<comment type="caution">
    <text evidence="2">The sequence shown here is derived from an EMBL/GenBank/DDBJ whole genome shotgun (WGS) entry which is preliminary data.</text>
</comment>
<dbReference type="RefSeq" id="WP_330079131.1">
    <property type="nucleotide sequence ID" value="NZ_JAZDCU010000005.1"/>
</dbReference>
<keyword evidence="1" id="KW-1133">Transmembrane helix</keyword>
<keyword evidence="3" id="KW-1185">Reference proteome</keyword>
<sequence length="154" mass="16749">MSMVFCRGCAKEIHQSAVACPQCGAPQAFNRSTPASTAAVAPEQTGNWYIAVLKKYAVFAGRARRKEYWMFFLISFLIACGIATVEALLGMNATLSNVYSLAMFIPGIAVGVRRMHDSDRSGWWLLLPIVNIVFLCLDSTPGANRFGPNPKGIA</sequence>
<dbReference type="Proteomes" id="UP001307839">
    <property type="component" value="Unassembled WGS sequence"/>
</dbReference>
<organism evidence="2 3">
    <name type="scientific">Pseudomonas auratipiscis</name>
    <dbReference type="NCBI Taxonomy" id="3115853"/>
    <lineage>
        <taxon>Bacteria</taxon>
        <taxon>Pseudomonadati</taxon>
        <taxon>Pseudomonadota</taxon>
        <taxon>Gammaproteobacteria</taxon>
        <taxon>Pseudomonadales</taxon>
        <taxon>Pseudomonadaceae</taxon>
        <taxon>Pseudomonas</taxon>
    </lineage>
</organism>
<keyword evidence="1" id="KW-0812">Transmembrane</keyword>
<dbReference type="InterPro" id="IPR008523">
    <property type="entry name" value="DUF805"/>
</dbReference>
<evidence type="ECO:0000256" key="1">
    <source>
        <dbReference type="SAM" id="Phobius"/>
    </source>
</evidence>
<dbReference type="GO" id="GO:0005886">
    <property type="term" value="C:plasma membrane"/>
    <property type="evidence" value="ECO:0007669"/>
    <property type="project" value="TreeGrafter"/>
</dbReference>
<dbReference type="AlphaFoldDB" id="A0AB35WQX8"/>
<evidence type="ECO:0000313" key="2">
    <source>
        <dbReference type="EMBL" id="MEE1866083.1"/>
    </source>
</evidence>
<dbReference type="Pfam" id="PF05656">
    <property type="entry name" value="DUF805"/>
    <property type="match status" value="1"/>
</dbReference>
<keyword evidence="1" id="KW-0472">Membrane</keyword>
<accession>A0AB35WQX8</accession>
<feature type="transmembrane region" description="Helical" evidence="1">
    <location>
        <begin position="68"/>
        <end position="89"/>
    </location>
</feature>
<reference evidence="2 3" key="1">
    <citation type="submission" date="2024-01" db="EMBL/GenBank/DDBJ databases">
        <title>Unpublished Manusciprt.</title>
        <authorList>
            <person name="Duman M."/>
            <person name="Valdes E.G."/>
            <person name="Ajmi N."/>
            <person name="Altun S."/>
            <person name="Saticioglu I.B."/>
        </authorList>
    </citation>
    <scope>NUCLEOTIDE SEQUENCE [LARGE SCALE GENOMIC DNA]</scope>
    <source>
        <strain evidence="2 3">120P</strain>
    </source>
</reference>
<name>A0AB35WQX8_9PSED</name>
<proteinExistence type="predicted"/>
<feature type="transmembrane region" description="Helical" evidence="1">
    <location>
        <begin position="95"/>
        <end position="112"/>
    </location>
</feature>
<dbReference type="EMBL" id="JAZDQP010000004">
    <property type="protein sequence ID" value="MEE1866083.1"/>
    <property type="molecule type" value="Genomic_DNA"/>
</dbReference>
<dbReference type="PANTHER" id="PTHR34980:SF2">
    <property type="entry name" value="INNER MEMBRANE PROTEIN YHAH-RELATED"/>
    <property type="match status" value="1"/>
</dbReference>
<gene>
    <name evidence="2" type="ORF">V0R53_06700</name>
</gene>
<protein>
    <submittedName>
        <fullName evidence="2">DUF805 domain-containing protein</fullName>
    </submittedName>
</protein>
<dbReference type="PANTHER" id="PTHR34980">
    <property type="entry name" value="INNER MEMBRANE PROTEIN-RELATED-RELATED"/>
    <property type="match status" value="1"/>
</dbReference>
<evidence type="ECO:0000313" key="3">
    <source>
        <dbReference type="Proteomes" id="UP001307839"/>
    </source>
</evidence>